<sequence length="62" mass="7238">MRLLMRVWYPDLLIAPFLKFYPLINGYPAWRNGSSTPWINKGIAVAKFADSELRNGRTQRII</sequence>
<reference evidence="2" key="1">
    <citation type="journal article" date="2019" name="Int. J. Syst. Evol. Microbiol.">
        <title>The Global Catalogue of Microorganisms (GCM) 10K type strain sequencing project: providing services to taxonomists for standard genome sequencing and annotation.</title>
        <authorList>
            <consortium name="The Broad Institute Genomics Platform"/>
            <consortium name="The Broad Institute Genome Sequencing Center for Infectious Disease"/>
            <person name="Wu L."/>
            <person name="Ma J."/>
        </authorList>
    </citation>
    <scope>NUCLEOTIDE SEQUENCE [LARGE SCALE GENOMIC DNA]</scope>
    <source>
        <strain evidence="2">KCTC 62102</strain>
    </source>
</reference>
<dbReference type="Proteomes" id="UP001595445">
    <property type="component" value="Unassembled WGS sequence"/>
</dbReference>
<accession>A0ABV7E1M4</accession>
<dbReference type="RefSeq" id="WP_197644733.1">
    <property type="nucleotide sequence ID" value="NZ_JAEACP010000012.1"/>
</dbReference>
<comment type="caution">
    <text evidence="1">The sequence shown here is derived from an EMBL/GenBank/DDBJ whole genome shotgun (WGS) entry which is preliminary data.</text>
</comment>
<organism evidence="1 2">
    <name type="scientific">Tabrizicola soli</name>
    <dbReference type="NCBI Taxonomy" id="2185115"/>
    <lineage>
        <taxon>Bacteria</taxon>
        <taxon>Pseudomonadati</taxon>
        <taxon>Pseudomonadota</taxon>
        <taxon>Alphaproteobacteria</taxon>
        <taxon>Rhodobacterales</taxon>
        <taxon>Paracoccaceae</taxon>
        <taxon>Tabrizicola</taxon>
    </lineage>
</organism>
<keyword evidence="2" id="KW-1185">Reference proteome</keyword>
<protein>
    <submittedName>
        <fullName evidence="1">Uncharacterized protein</fullName>
    </submittedName>
</protein>
<gene>
    <name evidence="1" type="ORF">ACFOD6_20855</name>
</gene>
<proteinExistence type="predicted"/>
<name>A0ABV7E1M4_9RHOB</name>
<evidence type="ECO:0000313" key="2">
    <source>
        <dbReference type="Proteomes" id="UP001595445"/>
    </source>
</evidence>
<evidence type="ECO:0000313" key="1">
    <source>
        <dbReference type="EMBL" id="MFC3088495.1"/>
    </source>
</evidence>
<dbReference type="EMBL" id="JBHRSM010000053">
    <property type="protein sequence ID" value="MFC3088495.1"/>
    <property type="molecule type" value="Genomic_DNA"/>
</dbReference>